<dbReference type="RefSeq" id="WP_074024731.1">
    <property type="nucleotide sequence ID" value="NZ_CAWNAG010000137.1"/>
</dbReference>
<dbReference type="AlphaFoldDB" id="A0A1Q5TKR4"/>
<keyword evidence="2" id="KW-0472">Membrane</keyword>
<evidence type="ECO:0000313" key="4">
    <source>
        <dbReference type="Proteomes" id="UP000186268"/>
    </source>
</evidence>
<keyword evidence="2" id="KW-0812">Transmembrane</keyword>
<name>A0A1Q5TKR4_9GAMM</name>
<evidence type="ECO:0000313" key="3">
    <source>
        <dbReference type="EMBL" id="OKP00810.1"/>
    </source>
</evidence>
<sequence length="113" mass="12726">MTIVFELLRLCLPLFFLFSLGIGLWALGQGLRRKGYGDRLDAIAVHIKKFQCVTGRMFAPLLMVFIGAGRGLSHIPLLGSRRGRLIWDALEKQAQNTSPPRPKKKKQAPKNRN</sequence>
<dbReference type="STRING" id="1873482.Xedl_03124"/>
<dbReference type="EMBL" id="MKGQ01000030">
    <property type="protein sequence ID" value="OKP00810.1"/>
    <property type="molecule type" value="Genomic_DNA"/>
</dbReference>
<accession>A0A1Q5TKR4</accession>
<comment type="caution">
    <text evidence="3">The sequence shown here is derived from an EMBL/GenBank/DDBJ whole genome shotgun (WGS) entry which is preliminary data.</text>
</comment>
<dbReference type="Proteomes" id="UP000186268">
    <property type="component" value="Unassembled WGS sequence"/>
</dbReference>
<keyword evidence="2" id="KW-1133">Transmembrane helix</keyword>
<feature type="transmembrane region" description="Helical" evidence="2">
    <location>
        <begin position="7"/>
        <end position="27"/>
    </location>
</feature>
<dbReference type="OrthoDB" id="6928007at2"/>
<gene>
    <name evidence="3" type="ORF">Xedl_03124</name>
</gene>
<feature type="transmembrane region" description="Helical" evidence="2">
    <location>
        <begin position="57"/>
        <end position="78"/>
    </location>
</feature>
<evidence type="ECO:0000256" key="1">
    <source>
        <dbReference type="SAM" id="MobiDB-lite"/>
    </source>
</evidence>
<proteinExistence type="predicted"/>
<evidence type="ECO:0000256" key="2">
    <source>
        <dbReference type="SAM" id="Phobius"/>
    </source>
</evidence>
<protein>
    <submittedName>
        <fullName evidence="3">Uncharacterized protein</fullName>
    </submittedName>
</protein>
<feature type="region of interest" description="Disordered" evidence="1">
    <location>
        <begin position="91"/>
        <end position="113"/>
    </location>
</feature>
<reference evidence="3 4" key="1">
    <citation type="submission" date="2016-09" db="EMBL/GenBank/DDBJ databases">
        <title>Xenorhabdus thuongxuanensis sp. nov. and Xenorhabdus eapokensis sp. nov., isolated from Steinernema species.</title>
        <authorList>
            <person name="Kaempfer P."/>
            <person name="Tobias N.J."/>
            <person name="Phan Ke L."/>
            <person name="Bode H.B."/>
            <person name="Glaeser S.P."/>
        </authorList>
    </citation>
    <scope>NUCLEOTIDE SEQUENCE [LARGE SCALE GENOMIC DNA]</scope>
    <source>
        <strain evidence="3 4">DL20</strain>
    </source>
</reference>
<keyword evidence="4" id="KW-1185">Reference proteome</keyword>
<feature type="compositionally biased region" description="Basic residues" evidence="1">
    <location>
        <begin position="101"/>
        <end position="113"/>
    </location>
</feature>
<organism evidence="3 4">
    <name type="scientific">Xenorhabdus eapokensis</name>
    <dbReference type="NCBI Taxonomy" id="1873482"/>
    <lineage>
        <taxon>Bacteria</taxon>
        <taxon>Pseudomonadati</taxon>
        <taxon>Pseudomonadota</taxon>
        <taxon>Gammaproteobacteria</taxon>
        <taxon>Enterobacterales</taxon>
        <taxon>Morganellaceae</taxon>
        <taxon>Xenorhabdus</taxon>
    </lineage>
</organism>